<dbReference type="KEGG" id="mlr:MELLADRAFT_65495"/>
<name>F4RVM6_MELLP</name>
<gene>
    <name evidence="1" type="ORF">MELLADRAFT_65495</name>
</gene>
<dbReference type="Proteomes" id="UP000001072">
    <property type="component" value="Unassembled WGS sequence"/>
</dbReference>
<evidence type="ECO:0000313" key="1">
    <source>
        <dbReference type="EMBL" id="EGG03382.1"/>
    </source>
</evidence>
<proteinExistence type="predicted"/>
<sequence length="228" mass="25104">MSLPTPAKTVMRTDPYQVFGLFTKSPTPFIPQAGLTDGAIRVVGNDFIAWYSNQTDIVLENELPEAIRALGHVPHPLCLRANRTYQLAGPFSQDPNSGEAMMSFGCDTQTFLGFDHLPPAAVAGKTLINGIGKVLDFHFDDVENCGGLWNLTVNLNHEFYDPVQEHVLEFTNTCVFGYMTLPALEWTQINTGTTMMIYGTVGAKDPVSNRFIVQVLDYACLGNVPEII</sequence>
<dbReference type="GeneID" id="18930443"/>
<dbReference type="InParanoid" id="F4RVM6"/>
<protein>
    <submittedName>
        <fullName evidence="1">Uncharacterized protein</fullName>
    </submittedName>
</protein>
<dbReference type="VEuPathDB" id="FungiDB:MELLADRAFT_65495"/>
<accession>F4RVM6</accession>
<dbReference type="HOGENOM" id="CLU_097631_0_0_1"/>
<dbReference type="RefSeq" id="XP_007413176.1">
    <property type="nucleotide sequence ID" value="XM_007413114.1"/>
</dbReference>
<evidence type="ECO:0000313" key="2">
    <source>
        <dbReference type="Proteomes" id="UP000001072"/>
    </source>
</evidence>
<dbReference type="EMBL" id="GL883124">
    <property type="protein sequence ID" value="EGG03382.1"/>
    <property type="molecule type" value="Genomic_DNA"/>
</dbReference>
<organism evidence="2">
    <name type="scientific">Melampsora larici-populina (strain 98AG31 / pathotype 3-4-7)</name>
    <name type="common">Poplar leaf rust fungus</name>
    <dbReference type="NCBI Taxonomy" id="747676"/>
    <lineage>
        <taxon>Eukaryota</taxon>
        <taxon>Fungi</taxon>
        <taxon>Dikarya</taxon>
        <taxon>Basidiomycota</taxon>
        <taxon>Pucciniomycotina</taxon>
        <taxon>Pucciniomycetes</taxon>
        <taxon>Pucciniales</taxon>
        <taxon>Melampsoraceae</taxon>
        <taxon>Melampsora</taxon>
    </lineage>
</organism>
<reference evidence="2" key="1">
    <citation type="journal article" date="2011" name="Proc. Natl. Acad. Sci. U.S.A.">
        <title>Obligate biotrophy features unraveled by the genomic analysis of rust fungi.</title>
        <authorList>
            <person name="Duplessis S."/>
            <person name="Cuomo C.A."/>
            <person name="Lin Y.-C."/>
            <person name="Aerts A."/>
            <person name="Tisserant E."/>
            <person name="Veneault-Fourrey C."/>
            <person name="Joly D.L."/>
            <person name="Hacquard S."/>
            <person name="Amselem J."/>
            <person name="Cantarel B.L."/>
            <person name="Chiu R."/>
            <person name="Coutinho P.M."/>
            <person name="Feau N."/>
            <person name="Field M."/>
            <person name="Frey P."/>
            <person name="Gelhaye E."/>
            <person name="Goldberg J."/>
            <person name="Grabherr M.G."/>
            <person name="Kodira C.D."/>
            <person name="Kohler A."/>
            <person name="Kuees U."/>
            <person name="Lindquist E.A."/>
            <person name="Lucas S.M."/>
            <person name="Mago R."/>
            <person name="Mauceli E."/>
            <person name="Morin E."/>
            <person name="Murat C."/>
            <person name="Pangilinan J.L."/>
            <person name="Park R."/>
            <person name="Pearson M."/>
            <person name="Quesneville H."/>
            <person name="Rouhier N."/>
            <person name="Sakthikumar S."/>
            <person name="Salamov A.A."/>
            <person name="Schmutz J."/>
            <person name="Selles B."/>
            <person name="Shapiro H."/>
            <person name="Tanguay P."/>
            <person name="Tuskan G.A."/>
            <person name="Henrissat B."/>
            <person name="Van de Peer Y."/>
            <person name="Rouze P."/>
            <person name="Ellis J.G."/>
            <person name="Dodds P.N."/>
            <person name="Schein J.E."/>
            <person name="Zhong S."/>
            <person name="Hamelin R.C."/>
            <person name="Grigoriev I.V."/>
            <person name="Szabo L.J."/>
            <person name="Martin F."/>
        </authorList>
    </citation>
    <scope>NUCLEOTIDE SEQUENCE [LARGE SCALE GENOMIC DNA]</scope>
    <source>
        <strain evidence="2">98AG31 / pathotype 3-4-7</strain>
    </source>
</reference>
<keyword evidence="2" id="KW-1185">Reference proteome</keyword>
<dbReference type="AlphaFoldDB" id="F4RVM6"/>